<feature type="transmembrane region" description="Helical" evidence="6">
    <location>
        <begin position="240"/>
        <end position="262"/>
    </location>
</feature>
<protein>
    <recommendedName>
        <fullName evidence="7">Major facilitator superfamily (MFS) profile domain-containing protein</fullName>
    </recommendedName>
</protein>
<dbReference type="InterPro" id="IPR036259">
    <property type="entry name" value="MFS_trans_sf"/>
</dbReference>
<feature type="transmembrane region" description="Helical" evidence="6">
    <location>
        <begin position="509"/>
        <end position="528"/>
    </location>
</feature>
<dbReference type="InterPro" id="IPR011701">
    <property type="entry name" value="MFS"/>
</dbReference>
<evidence type="ECO:0000256" key="4">
    <source>
        <dbReference type="ARBA" id="ARBA00022989"/>
    </source>
</evidence>
<evidence type="ECO:0000313" key="8">
    <source>
        <dbReference type="EMBL" id="GMI33355.1"/>
    </source>
</evidence>
<dbReference type="GO" id="GO:0012505">
    <property type="term" value="C:endomembrane system"/>
    <property type="evidence" value="ECO:0007669"/>
    <property type="project" value="UniProtKB-SubCell"/>
</dbReference>
<feature type="transmembrane region" description="Helical" evidence="6">
    <location>
        <begin position="414"/>
        <end position="434"/>
    </location>
</feature>
<dbReference type="EMBL" id="BRYA01000817">
    <property type="protein sequence ID" value="GMI33355.1"/>
    <property type="molecule type" value="Genomic_DNA"/>
</dbReference>
<dbReference type="InterPro" id="IPR051068">
    <property type="entry name" value="MFS_Domain-Containing_Protein"/>
</dbReference>
<dbReference type="SUPFAM" id="SSF103473">
    <property type="entry name" value="MFS general substrate transporter"/>
    <property type="match status" value="1"/>
</dbReference>
<dbReference type="Pfam" id="PF07690">
    <property type="entry name" value="MFS_1"/>
    <property type="match status" value="1"/>
</dbReference>
<feature type="transmembrane region" description="Helical" evidence="6">
    <location>
        <begin position="480"/>
        <end position="503"/>
    </location>
</feature>
<keyword evidence="5 6" id="KW-0472">Membrane</keyword>
<organism evidence="8 9">
    <name type="scientific">Triparma columacea</name>
    <dbReference type="NCBI Taxonomy" id="722753"/>
    <lineage>
        <taxon>Eukaryota</taxon>
        <taxon>Sar</taxon>
        <taxon>Stramenopiles</taxon>
        <taxon>Ochrophyta</taxon>
        <taxon>Bolidophyceae</taxon>
        <taxon>Parmales</taxon>
        <taxon>Triparmaceae</taxon>
        <taxon>Triparma</taxon>
    </lineage>
</organism>
<dbReference type="Proteomes" id="UP001165065">
    <property type="component" value="Unassembled WGS sequence"/>
</dbReference>
<feature type="transmembrane region" description="Helical" evidence="6">
    <location>
        <begin position="204"/>
        <end position="228"/>
    </location>
</feature>
<dbReference type="GO" id="GO:0022857">
    <property type="term" value="F:transmembrane transporter activity"/>
    <property type="evidence" value="ECO:0007669"/>
    <property type="project" value="InterPro"/>
</dbReference>
<feature type="transmembrane region" description="Helical" evidence="6">
    <location>
        <begin position="386"/>
        <end position="407"/>
    </location>
</feature>
<evidence type="ECO:0000313" key="9">
    <source>
        <dbReference type="Proteomes" id="UP001165065"/>
    </source>
</evidence>
<reference evidence="9" key="1">
    <citation type="journal article" date="2023" name="Commun. Biol.">
        <title>Genome analysis of Parmales, the sister group of diatoms, reveals the evolutionary specialization of diatoms from phago-mixotrophs to photoautotrophs.</title>
        <authorList>
            <person name="Ban H."/>
            <person name="Sato S."/>
            <person name="Yoshikawa S."/>
            <person name="Yamada K."/>
            <person name="Nakamura Y."/>
            <person name="Ichinomiya M."/>
            <person name="Sato N."/>
            <person name="Blanc-Mathieu R."/>
            <person name="Endo H."/>
            <person name="Kuwata A."/>
            <person name="Ogata H."/>
        </authorList>
    </citation>
    <scope>NUCLEOTIDE SEQUENCE [LARGE SCALE GENOMIC DNA]</scope>
</reference>
<keyword evidence="2" id="KW-0813">Transport</keyword>
<feature type="transmembrane region" description="Helical" evidence="6">
    <location>
        <begin position="176"/>
        <end position="198"/>
    </location>
</feature>
<dbReference type="Gene3D" id="1.20.1250.20">
    <property type="entry name" value="MFS general substrate transporter like domains"/>
    <property type="match status" value="1"/>
</dbReference>
<feature type="transmembrane region" description="Helical" evidence="6">
    <location>
        <begin position="292"/>
        <end position="310"/>
    </location>
</feature>
<feature type="domain" description="Major facilitator superfamily (MFS) profile" evidence="7">
    <location>
        <begin position="102"/>
        <end position="532"/>
    </location>
</feature>
<gene>
    <name evidence="8" type="ORF">TrCOL_g2979</name>
</gene>
<dbReference type="InterPro" id="IPR020846">
    <property type="entry name" value="MFS_dom"/>
</dbReference>
<evidence type="ECO:0000256" key="1">
    <source>
        <dbReference type="ARBA" id="ARBA00004127"/>
    </source>
</evidence>
<dbReference type="PANTHER" id="PTHR23510">
    <property type="entry name" value="INNER MEMBRANE TRANSPORT PROTEIN YAJR"/>
    <property type="match status" value="1"/>
</dbReference>
<feature type="transmembrane region" description="Helical" evidence="6">
    <location>
        <begin position="347"/>
        <end position="366"/>
    </location>
</feature>
<dbReference type="PROSITE" id="PS50850">
    <property type="entry name" value="MFS"/>
    <property type="match status" value="1"/>
</dbReference>
<dbReference type="PANTHER" id="PTHR23510:SF3">
    <property type="entry name" value="MAJOR FACILITATOR SUPERFAMILY DOMAIN-CONTAINING PROTEIN 8"/>
    <property type="match status" value="1"/>
</dbReference>
<keyword evidence="4 6" id="KW-1133">Transmembrane helix</keyword>
<evidence type="ECO:0000259" key="7">
    <source>
        <dbReference type="PROSITE" id="PS50850"/>
    </source>
</evidence>
<keyword evidence="9" id="KW-1185">Reference proteome</keyword>
<proteinExistence type="predicted"/>
<comment type="caution">
    <text evidence="8">The sequence shown here is derived from an EMBL/GenBank/DDBJ whole genome shotgun (WGS) entry which is preliminary data.</text>
</comment>
<dbReference type="OrthoDB" id="370281at2759"/>
<name>A0A9W7G2M3_9STRA</name>
<keyword evidence="3 6" id="KW-0812">Transmembrane</keyword>
<evidence type="ECO:0000256" key="3">
    <source>
        <dbReference type="ARBA" id="ARBA00022692"/>
    </source>
</evidence>
<evidence type="ECO:0000256" key="6">
    <source>
        <dbReference type="SAM" id="Phobius"/>
    </source>
</evidence>
<feature type="transmembrane region" description="Helical" evidence="6">
    <location>
        <begin position="446"/>
        <end position="468"/>
    </location>
</feature>
<sequence>MPFGFGKKTVAPELKVVKPKPLTPATIAKTKANLDTDPFSPSSEDSSDGVWPFTSNVGKFKAAKNLSADFGLEKTDGGATETTSLLGSSGSPSSRTIKDPVSFLVVCFTILIGDTARGVMFPTLWLLNKSLGGDKITQGYAVASFSGGRVLMSPVLGKMSETLGYKPTLTKSLSTLLFGTLLYVSASTPVIASHLASIHDSAPLSLLILAQIVMGLGSGTLGVTRAYVAEITPRDKRTAWLSYLTAVQYSGFTVMPVVGAFICRAVKEGGVMEGGRDFLGGYLSFNEFSMPAWFMTVLSSLTLILTRTVFADRKRAAKAPKKAVDLESGEADFADQVVLGSLTRFDVTILGCMLLNVATKGSIAVYETLAVNFSVSHFVSFDAEKAGFVVSSCGAMGVVALLCMGLLGRIWSDVQMITGGMLVMCIGTGLLIHFGDHSHFGETRFAAAVFLLYSIGYPIGHTAVIGIFSKIVSTRPQGALLGYFASAGSLARMFFPILAGYVAQYEGNSVMFCVLIFVLGTATAIVIVNRATLVRLSTE</sequence>
<evidence type="ECO:0000256" key="5">
    <source>
        <dbReference type="ARBA" id="ARBA00023136"/>
    </source>
</evidence>
<evidence type="ECO:0000256" key="2">
    <source>
        <dbReference type="ARBA" id="ARBA00022448"/>
    </source>
</evidence>
<dbReference type="AlphaFoldDB" id="A0A9W7G2M3"/>
<comment type="subcellular location">
    <subcellularLocation>
        <location evidence="1">Endomembrane system</location>
        <topology evidence="1">Multi-pass membrane protein</topology>
    </subcellularLocation>
</comment>
<accession>A0A9W7G2M3</accession>